<dbReference type="RefSeq" id="WP_103943671.1">
    <property type="nucleotide sequence ID" value="NZ_FNVO01000023.1"/>
</dbReference>
<dbReference type="OrthoDB" id="9813713at2"/>
<dbReference type="InterPro" id="IPR007263">
    <property type="entry name" value="DCC1-like"/>
</dbReference>
<evidence type="ECO:0000313" key="1">
    <source>
        <dbReference type="EMBL" id="SEG89199.1"/>
    </source>
</evidence>
<organism evidence="1 2">
    <name type="scientific">Thermomonospora echinospora</name>
    <dbReference type="NCBI Taxonomy" id="1992"/>
    <lineage>
        <taxon>Bacteria</taxon>
        <taxon>Bacillati</taxon>
        <taxon>Actinomycetota</taxon>
        <taxon>Actinomycetes</taxon>
        <taxon>Streptosporangiales</taxon>
        <taxon>Thermomonosporaceae</taxon>
        <taxon>Thermomonospora</taxon>
    </lineage>
</organism>
<keyword evidence="2" id="KW-1185">Reference proteome</keyword>
<dbReference type="AlphaFoldDB" id="A0A1H6DVG5"/>
<name>A0A1H6DVG5_9ACTN</name>
<accession>A0A1H6DVG5</accession>
<evidence type="ECO:0000313" key="2">
    <source>
        <dbReference type="Proteomes" id="UP000236723"/>
    </source>
</evidence>
<dbReference type="Pfam" id="PF04134">
    <property type="entry name" value="DCC1-like"/>
    <property type="match status" value="1"/>
</dbReference>
<dbReference type="GO" id="GO:0015035">
    <property type="term" value="F:protein-disulfide reductase activity"/>
    <property type="evidence" value="ECO:0007669"/>
    <property type="project" value="InterPro"/>
</dbReference>
<sequence length="136" mass="14470">MTAGGRPVLVYDGDCAFCTGCVRFVERRVPTGARLVPFQFTDLDALGIAPERAAREIVWVDCDGRRYGGAQAVARLLMDAGGPWWPLGALIRIPPLRWAAHGVYRLVAANRHRLPGGTAACALPPAERPGAAPPAA</sequence>
<proteinExistence type="predicted"/>
<dbReference type="EMBL" id="FNVO01000023">
    <property type="protein sequence ID" value="SEG89199.1"/>
    <property type="molecule type" value="Genomic_DNA"/>
</dbReference>
<gene>
    <name evidence="1" type="ORF">SAMN04489712_12340</name>
</gene>
<dbReference type="Proteomes" id="UP000236723">
    <property type="component" value="Unassembled WGS sequence"/>
</dbReference>
<protein>
    <submittedName>
        <fullName evidence="1">Predicted thiol-disulfide oxidoreductase YuxK, DCC family</fullName>
    </submittedName>
</protein>
<reference evidence="2" key="1">
    <citation type="submission" date="2016-10" db="EMBL/GenBank/DDBJ databases">
        <authorList>
            <person name="Varghese N."/>
            <person name="Submissions S."/>
        </authorList>
    </citation>
    <scope>NUCLEOTIDE SEQUENCE [LARGE SCALE GENOMIC DNA]</scope>
    <source>
        <strain evidence="2">DSM 43163</strain>
    </source>
</reference>